<accession>J0WRT1</accession>
<proteinExistence type="predicted"/>
<dbReference type="AlphaFoldDB" id="J0WRT1"/>
<dbReference type="Proteomes" id="UP000006514">
    <property type="component" value="Unassembled WGS sequence"/>
</dbReference>
<dbReference type="OrthoDB" id="3211671at2759"/>
<keyword evidence="2" id="KW-1185">Reference proteome</keyword>
<dbReference type="EMBL" id="JH687924">
    <property type="protein sequence ID" value="EJD34731.1"/>
    <property type="molecule type" value="Genomic_DNA"/>
</dbReference>
<name>J0WRT1_AURST</name>
<evidence type="ECO:0000313" key="2">
    <source>
        <dbReference type="Proteomes" id="UP000006514"/>
    </source>
</evidence>
<dbReference type="eggNOG" id="KOG0017">
    <property type="taxonomic scope" value="Eukaryota"/>
</dbReference>
<dbReference type="InParanoid" id="J0WRT1"/>
<feature type="non-terminal residue" evidence="1">
    <location>
        <position position="81"/>
    </location>
</feature>
<gene>
    <name evidence="1" type="ORF">AURDEDRAFT_31073</name>
</gene>
<dbReference type="OMA" id="FEIRWKA"/>
<protein>
    <recommendedName>
        <fullName evidence="3">Chromo domain-containing protein</fullName>
    </recommendedName>
</protein>
<feature type="non-terminal residue" evidence="1">
    <location>
        <position position="1"/>
    </location>
</feature>
<reference evidence="2" key="1">
    <citation type="journal article" date="2012" name="Science">
        <title>The Paleozoic origin of enzymatic lignin decomposition reconstructed from 31 fungal genomes.</title>
        <authorList>
            <person name="Floudas D."/>
            <person name="Binder M."/>
            <person name="Riley R."/>
            <person name="Barry K."/>
            <person name="Blanchette R.A."/>
            <person name="Henrissat B."/>
            <person name="Martinez A.T."/>
            <person name="Otillar R."/>
            <person name="Spatafora J.W."/>
            <person name="Yadav J.S."/>
            <person name="Aerts A."/>
            <person name="Benoit I."/>
            <person name="Boyd A."/>
            <person name="Carlson A."/>
            <person name="Copeland A."/>
            <person name="Coutinho P.M."/>
            <person name="de Vries R.P."/>
            <person name="Ferreira P."/>
            <person name="Findley K."/>
            <person name="Foster B."/>
            <person name="Gaskell J."/>
            <person name="Glotzer D."/>
            <person name="Gorecki P."/>
            <person name="Heitman J."/>
            <person name="Hesse C."/>
            <person name="Hori C."/>
            <person name="Igarashi K."/>
            <person name="Jurgens J.A."/>
            <person name="Kallen N."/>
            <person name="Kersten P."/>
            <person name="Kohler A."/>
            <person name="Kuees U."/>
            <person name="Kumar T.K.A."/>
            <person name="Kuo A."/>
            <person name="LaButti K."/>
            <person name="Larrondo L.F."/>
            <person name="Lindquist E."/>
            <person name="Ling A."/>
            <person name="Lombard V."/>
            <person name="Lucas S."/>
            <person name="Lundell T."/>
            <person name="Martin R."/>
            <person name="McLaughlin D.J."/>
            <person name="Morgenstern I."/>
            <person name="Morin E."/>
            <person name="Murat C."/>
            <person name="Nagy L.G."/>
            <person name="Nolan M."/>
            <person name="Ohm R.A."/>
            <person name="Patyshakuliyeva A."/>
            <person name="Rokas A."/>
            <person name="Ruiz-Duenas F.J."/>
            <person name="Sabat G."/>
            <person name="Salamov A."/>
            <person name="Samejima M."/>
            <person name="Schmutz J."/>
            <person name="Slot J.C."/>
            <person name="St John F."/>
            <person name="Stenlid J."/>
            <person name="Sun H."/>
            <person name="Sun S."/>
            <person name="Syed K."/>
            <person name="Tsang A."/>
            <person name="Wiebenga A."/>
            <person name="Young D."/>
            <person name="Pisabarro A."/>
            <person name="Eastwood D.C."/>
            <person name="Martin F."/>
            <person name="Cullen D."/>
            <person name="Grigoriev I.V."/>
            <person name="Hibbett D.S."/>
        </authorList>
    </citation>
    <scope>NUCLEOTIDE SEQUENCE [LARGE SCALE GENOMIC DNA]</scope>
    <source>
        <strain evidence="2">TFB10046</strain>
    </source>
</reference>
<sequence length="81" mass="9206">TFKIDLPSALKARGIHPMFHTSLLRIHVPNDDRRFPGRLAGQAFNLSEEPMDEWDVREVAAHSGTRKDAIFKVVWKAGDHT</sequence>
<dbReference type="KEGG" id="adl:AURDEDRAFT_31073"/>
<organism evidence="1 2">
    <name type="scientific">Auricularia subglabra (strain TFB-10046 / SS5)</name>
    <name type="common">White-rot fungus</name>
    <name type="synonym">Auricularia delicata (strain TFB10046)</name>
    <dbReference type="NCBI Taxonomy" id="717982"/>
    <lineage>
        <taxon>Eukaryota</taxon>
        <taxon>Fungi</taxon>
        <taxon>Dikarya</taxon>
        <taxon>Basidiomycota</taxon>
        <taxon>Agaricomycotina</taxon>
        <taxon>Agaricomycetes</taxon>
        <taxon>Auriculariales</taxon>
        <taxon>Auriculariaceae</taxon>
        <taxon>Auricularia</taxon>
    </lineage>
</organism>
<evidence type="ECO:0000313" key="1">
    <source>
        <dbReference type="EMBL" id="EJD34731.1"/>
    </source>
</evidence>
<evidence type="ECO:0008006" key="3">
    <source>
        <dbReference type="Google" id="ProtNLM"/>
    </source>
</evidence>